<dbReference type="SUPFAM" id="SSF49879">
    <property type="entry name" value="SMAD/FHA domain"/>
    <property type="match status" value="1"/>
</dbReference>
<dbReference type="GeneID" id="14920304"/>
<feature type="domain" description="PH" evidence="1">
    <location>
        <begin position="239"/>
        <end position="336"/>
    </location>
</feature>
<gene>
    <name evidence="3" type="ORF">ACA1_269410</name>
</gene>
<evidence type="ECO:0000259" key="2">
    <source>
        <dbReference type="PROSITE" id="PS50006"/>
    </source>
</evidence>
<evidence type="ECO:0000313" key="4">
    <source>
        <dbReference type="Proteomes" id="UP000011083"/>
    </source>
</evidence>
<dbReference type="InterPro" id="IPR001849">
    <property type="entry name" value="PH_domain"/>
</dbReference>
<dbReference type="InterPro" id="IPR008984">
    <property type="entry name" value="SMAD_FHA_dom_sf"/>
</dbReference>
<dbReference type="InterPro" id="IPR000253">
    <property type="entry name" value="FHA_dom"/>
</dbReference>
<dbReference type="AlphaFoldDB" id="L8H2T1"/>
<feature type="domain" description="PH" evidence="1">
    <location>
        <begin position="48"/>
        <end position="187"/>
    </location>
</feature>
<dbReference type="PROSITE" id="PS50006">
    <property type="entry name" value="FHA_DOMAIN"/>
    <property type="match status" value="1"/>
</dbReference>
<organism evidence="3 4">
    <name type="scientific">Acanthamoeba castellanii (strain ATCC 30010 / Neff)</name>
    <dbReference type="NCBI Taxonomy" id="1257118"/>
    <lineage>
        <taxon>Eukaryota</taxon>
        <taxon>Amoebozoa</taxon>
        <taxon>Discosea</taxon>
        <taxon>Longamoebia</taxon>
        <taxon>Centramoebida</taxon>
        <taxon>Acanthamoebidae</taxon>
        <taxon>Acanthamoeba</taxon>
    </lineage>
</organism>
<dbReference type="EMBL" id="KB007933">
    <property type="protein sequence ID" value="ELR19520.1"/>
    <property type="molecule type" value="Genomic_DNA"/>
</dbReference>
<dbReference type="CDD" id="cd00821">
    <property type="entry name" value="PH"/>
    <property type="match status" value="1"/>
</dbReference>
<dbReference type="InterPro" id="IPR011993">
    <property type="entry name" value="PH-like_dom_sf"/>
</dbReference>
<name>L8H2T1_ACACF</name>
<protein>
    <submittedName>
        <fullName evidence="3">PH domain containing protein</fullName>
    </submittedName>
</protein>
<dbReference type="VEuPathDB" id="AmoebaDB:ACA1_269410"/>
<accession>L8H2T1</accession>
<dbReference type="RefSeq" id="XP_004341606.1">
    <property type="nucleotide sequence ID" value="XM_004341558.1"/>
</dbReference>
<dbReference type="SUPFAM" id="SSF50729">
    <property type="entry name" value="PH domain-like"/>
    <property type="match status" value="2"/>
</dbReference>
<proteinExistence type="predicted"/>
<dbReference type="SMART" id="SM00240">
    <property type="entry name" value="FHA"/>
    <property type="match status" value="1"/>
</dbReference>
<feature type="domain" description="FHA" evidence="2">
    <location>
        <begin position="414"/>
        <end position="463"/>
    </location>
</feature>
<dbReference type="Gene3D" id="2.30.29.30">
    <property type="entry name" value="Pleckstrin-homology domain (PH domain)/Phosphotyrosine-binding domain (PTB)"/>
    <property type="match status" value="2"/>
</dbReference>
<dbReference type="PROSITE" id="PS50003">
    <property type="entry name" value="PH_DOMAIN"/>
    <property type="match status" value="2"/>
</dbReference>
<dbReference type="OrthoDB" id="687730at2759"/>
<evidence type="ECO:0000259" key="1">
    <source>
        <dbReference type="PROSITE" id="PS50003"/>
    </source>
</evidence>
<dbReference type="KEGG" id="acan:ACA1_269410"/>
<dbReference type="SMART" id="SM00233">
    <property type="entry name" value="PH"/>
    <property type="match status" value="1"/>
</dbReference>
<dbReference type="CDD" id="cd00060">
    <property type="entry name" value="FHA"/>
    <property type="match status" value="1"/>
</dbReference>
<evidence type="ECO:0000313" key="3">
    <source>
        <dbReference type="EMBL" id="ELR19520.1"/>
    </source>
</evidence>
<reference evidence="3 4" key="1">
    <citation type="journal article" date="2013" name="Genome Biol.">
        <title>Genome of Acanthamoeba castellanii highlights extensive lateral gene transfer and early evolution of tyrosine kinase signaling.</title>
        <authorList>
            <person name="Clarke M."/>
            <person name="Lohan A.J."/>
            <person name="Liu B."/>
            <person name="Lagkouvardos I."/>
            <person name="Roy S."/>
            <person name="Zafar N."/>
            <person name="Bertelli C."/>
            <person name="Schilde C."/>
            <person name="Kianianmomeni A."/>
            <person name="Burglin T.R."/>
            <person name="Frech C."/>
            <person name="Turcotte B."/>
            <person name="Kopec K.O."/>
            <person name="Synnott J.M."/>
            <person name="Choo C."/>
            <person name="Paponov I."/>
            <person name="Finkler A."/>
            <person name="Soon Heng Tan C."/>
            <person name="Hutchins A.P."/>
            <person name="Weinmeier T."/>
            <person name="Rattei T."/>
            <person name="Chu J.S."/>
            <person name="Gimenez G."/>
            <person name="Irimia M."/>
            <person name="Rigden D.J."/>
            <person name="Fitzpatrick D.A."/>
            <person name="Lorenzo-Morales J."/>
            <person name="Bateman A."/>
            <person name="Chiu C.H."/>
            <person name="Tang P."/>
            <person name="Hegemann P."/>
            <person name="Fromm H."/>
            <person name="Raoult D."/>
            <person name="Greub G."/>
            <person name="Miranda-Saavedra D."/>
            <person name="Chen N."/>
            <person name="Nash P."/>
            <person name="Ginger M.L."/>
            <person name="Horn M."/>
            <person name="Schaap P."/>
            <person name="Caler L."/>
            <person name="Loftus B."/>
        </authorList>
    </citation>
    <scope>NUCLEOTIDE SEQUENCE [LARGE SCALE GENOMIC DNA]</scope>
    <source>
        <strain evidence="3 4">Neff</strain>
    </source>
</reference>
<sequence length="487" mass="54169">MVALDHQGSYLPEGSSSSKKLAHEIGQHLALLKTPLPVVNREGLMVSSTQTQGWLWSQKGYRGWKKRWFEWRYSDVHEQWNLYAYKSQDHVGTSKLPAIVPGKVKSVLRTLNDDPNAKSLLKVTFVHGEEFSKKQQETNLEAMKKTDDVPTSKTFLRVFTRKSVVMLAAVDDDELGRWAGVITTYVKDLLGSQYDTSAVVAEEVSVLLKQQYSGYLVKCQNLLNALEQNGLFEDAWKHKRDKSGTLLVESGSAEDGWRKHRFILQGKVLYHWPSDKGHKFIRAIPLKFATIEHDVDGHPDDQGLFQITTPLVSYVIKAKHKVAMEEWVNAIERNKAKPKLSTGEKISESVKGVAAALAHFQIGGKHEELYPDGVPLLSLSDAEGGPGSINPKNAVLVVTSQAKQKSYSIKKPSMTIGRSSVNEIAVNDSRLSREHCSIDALGDKLVFCDMGSKGGSKINKVRVTDRTVLRAGDLIKVGKTTILVLNK</sequence>
<keyword evidence="4" id="KW-1185">Reference proteome</keyword>
<dbReference type="Proteomes" id="UP000011083">
    <property type="component" value="Unassembled WGS sequence"/>
</dbReference>
<dbReference type="Gene3D" id="2.60.200.20">
    <property type="match status" value="1"/>
</dbReference>
<dbReference type="Pfam" id="PF00169">
    <property type="entry name" value="PH"/>
    <property type="match status" value="1"/>
</dbReference>
<dbReference type="Pfam" id="PF00498">
    <property type="entry name" value="FHA"/>
    <property type="match status" value="1"/>
</dbReference>